<dbReference type="CDD" id="cd07251">
    <property type="entry name" value="VOC_like"/>
    <property type="match status" value="1"/>
</dbReference>
<gene>
    <name evidence="2" type="ORF">FA740_14250</name>
</gene>
<dbReference type="Proteomes" id="UP000306223">
    <property type="component" value="Unassembled WGS sequence"/>
</dbReference>
<sequence>MTPRISVVTLGVRDLDRALAFYRDGLGLPTQGIVGQEFPHGAVAFFGLSGGLTLALWAQADIAHDTGLPVGPVSPTALTLGHNVTQRDEVARILDMAAHAGARIVKPAQDTFWGGHAGYFQDPDGHLWEVVWNPDMLPPPDDADP</sequence>
<dbReference type="SUPFAM" id="SSF54593">
    <property type="entry name" value="Glyoxalase/Bleomycin resistance protein/Dihydroxybiphenyl dioxygenase"/>
    <property type="match status" value="1"/>
</dbReference>
<keyword evidence="3" id="KW-1185">Reference proteome</keyword>
<dbReference type="InterPro" id="IPR004360">
    <property type="entry name" value="Glyas_Fos-R_dOase_dom"/>
</dbReference>
<proteinExistence type="predicted"/>
<dbReference type="Gene3D" id="3.10.180.10">
    <property type="entry name" value="2,3-Dihydroxybiphenyl 1,2-Dioxygenase, domain 1"/>
    <property type="match status" value="1"/>
</dbReference>
<dbReference type="InterPro" id="IPR037523">
    <property type="entry name" value="VOC_core"/>
</dbReference>
<dbReference type="PANTHER" id="PTHR36503">
    <property type="entry name" value="BLR2520 PROTEIN"/>
    <property type="match status" value="1"/>
</dbReference>
<dbReference type="PROSITE" id="PS51819">
    <property type="entry name" value="VOC"/>
    <property type="match status" value="1"/>
</dbReference>
<dbReference type="Pfam" id="PF00903">
    <property type="entry name" value="Glyoxalase"/>
    <property type="match status" value="1"/>
</dbReference>
<evidence type="ECO:0000313" key="2">
    <source>
        <dbReference type="EMBL" id="TJZ82769.1"/>
    </source>
</evidence>
<dbReference type="EMBL" id="SUNH01000020">
    <property type="protein sequence ID" value="TJZ82769.1"/>
    <property type="molecule type" value="Genomic_DNA"/>
</dbReference>
<dbReference type="InterPro" id="IPR029068">
    <property type="entry name" value="Glyas_Bleomycin-R_OHBP_Dase"/>
</dbReference>
<protein>
    <submittedName>
        <fullName evidence="2">VOC family protein</fullName>
    </submittedName>
</protein>
<dbReference type="RefSeq" id="WP_136857443.1">
    <property type="nucleotide sequence ID" value="NZ_SUNH01000020.1"/>
</dbReference>
<reference evidence="2 3" key="1">
    <citation type="submission" date="2019-04" db="EMBL/GenBank/DDBJ databases">
        <authorList>
            <person name="Li J."/>
        </authorList>
    </citation>
    <scope>NUCLEOTIDE SEQUENCE [LARGE SCALE GENOMIC DNA]</scope>
    <source>
        <strain evidence="2 3">CCTCC AB2016182</strain>
    </source>
</reference>
<evidence type="ECO:0000259" key="1">
    <source>
        <dbReference type="PROSITE" id="PS51819"/>
    </source>
</evidence>
<dbReference type="PANTHER" id="PTHR36503:SF1">
    <property type="entry name" value="BLR2520 PROTEIN"/>
    <property type="match status" value="1"/>
</dbReference>
<dbReference type="AlphaFoldDB" id="A0A4U0QLX9"/>
<feature type="domain" description="VOC" evidence="1">
    <location>
        <begin position="4"/>
        <end position="133"/>
    </location>
</feature>
<accession>A0A4U0QLX9</accession>
<comment type="caution">
    <text evidence="2">The sequence shown here is derived from an EMBL/GenBank/DDBJ whole genome shotgun (WGS) entry which is preliminary data.</text>
</comment>
<evidence type="ECO:0000313" key="3">
    <source>
        <dbReference type="Proteomes" id="UP000306223"/>
    </source>
</evidence>
<dbReference type="OrthoDB" id="9798430at2"/>
<organism evidence="2 3">
    <name type="scientific">Paracoccus hibiscisoli</name>
    <dbReference type="NCBI Taxonomy" id="2023261"/>
    <lineage>
        <taxon>Bacteria</taxon>
        <taxon>Pseudomonadati</taxon>
        <taxon>Pseudomonadota</taxon>
        <taxon>Alphaproteobacteria</taxon>
        <taxon>Rhodobacterales</taxon>
        <taxon>Paracoccaceae</taxon>
        <taxon>Paracoccus</taxon>
    </lineage>
</organism>
<name>A0A4U0QLX9_9RHOB</name>